<proteinExistence type="predicted"/>
<evidence type="ECO:0000313" key="2">
    <source>
        <dbReference type="Proteomes" id="UP000499080"/>
    </source>
</evidence>
<dbReference type="EMBL" id="BGPR01000380">
    <property type="protein sequence ID" value="GBM16875.1"/>
    <property type="molecule type" value="Genomic_DNA"/>
</dbReference>
<gene>
    <name evidence="1" type="ORF">AVEN_99764_1</name>
</gene>
<keyword evidence="2" id="KW-1185">Reference proteome</keyword>
<dbReference type="AlphaFoldDB" id="A0A4Y2DMJ9"/>
<sequence length="112" mass="12614">MPNIIEATIITEGTADENVFIPRISIIPSDFPFQFKRLQLPVRLIFAMSINKAQVQFLGLRLLKPCFSHGQLYEDFSRVGKAGNQYILAPICIPKLSNETFQARKDVCAVNS</sequence>
<dbReference type="GO" id="GO:0005657">
    <property type="term" value="C:replication fork"/>
    <property type="evidence" value="ECO:0007669"/>
    <property type="project" value="TreeGrafter"/>
</dbReference>
<dbReference type="OrthoDB" id="6428367at2759"/>
<reference evidence="1 2" key="1">
    <citation type="journal article" date="2019" name="Sci. Rep.">
        <title>Orb-weaving spider Araneus ventricosus genome elucidates the spidroin gene catalogue.</title>
        <authorList>
            <person name="Kono N."/>
            <person name="Nakamura H."/>
            <person name="Ohtoshi R."/>
            <person name="Moran D.A.P."/>
            <person name="Shinohara A."/>
            <person name="Yoshida Y."/>
            <person name="Fujiwara M."/>
            <person name="Mori M."/>
            <person name="Tomita M."/>
            <person name="Arakawa K."/>
        </authorList>
    </citation>
    <scope>NUCLEOTIDE SEQUENCE [LARGE SCALE GENOMIC DNA]</scope>
</reference>
<evidence type="ECO:0000313" key="1">
    <source>
        <dbReference type="EMBL" id="GBM16875.1"/>
    </source>
</evidence>
<dbReference type="GO" id="GO:0006260">
    <property type="term" value="P:DNA replication"/>
    <property type="evidence" value="ECO:0007669"/>
    <property type="project" value="TreeGrafter"/>
</dbReference>
<comment type="caution">
    <text evidence="1">The sequence shown here is derived from an EMBL/GenBank/DDBJ whole genome shotgun (WGS) entry which is preliminary data.</text>
</comment>
<name>A0A4Y2DMJ9_ARAVE</name>
<dbReference type="PANTHER" id="PTHR23274">
    <property type="entry name" value="DNA HELICASE-RELATED"/>
    <property type="match status" value="1"/>
</dbReference>
<dbReference type="Proteomes" id="UP000499080">
    <property type="component" value="Unassembled WGS sequence"/>
</dbReference>
<accession>A0A4Y2DMJ9</accession>
<evidence type="ECO:0008006" key="3">
    <source>
        <dbReference type="Google" id="ProtNLM"/>
    </source>
</evidence>
<protein>
    <recommendedName>
        <fullName evidence="3">ATP-dependent DNA helicase</fullName>
    </recommendedName>
</protein>
<dbReference type="PANTHER" id="PTHR23274:SF51">
    <property type="entry name" value="OS03G0423850 PROTEIN"/>
    <property type="match status" value="1"/>
</dbReference>
<organism evidence="1 2">
    <name type="scientific">Araneus ventricosus</name>
    <name type="common">Orbweaver spider</name>
    <name type="synonym">Epeira ventricosa</name>
    <dbReference type="NCBI Taxonomy" id="182803"/>
    <lineage>
        <taxon>Eukaryota</taxon>
        <taxon>Metazoa</taxon>
        <taxon>Ecdysozoa</taxon>
        <taxon>Arthropoda</taxon>
        <taxon>Chelicerata</taxon>
        <taxon>Arachnida</taxon>
        <taxon>Araneae</taxon>
        <taxon>Araneomorphae</taxon>
        <taxon>Entelegynae</taxon>
        <taxon>Araneoidea</taxon>
        <taxon>Araneidae</taxon>
        <taxon>Araneus</taxon>
    </lineage>
</organism>